<dbReference type="Pfam" id="PF05433">
    <property type="entry name" value="Rick_17kDa_Anti"/>
    <property type="match status" value="1"/>
</dbReference>
<feature type="domain" description="Glycine zipper 2TM" evidence="2">
    <location>
        <begin position="58"/>
        <end position="99"/>
    </location>
</feature>
<keyword evidence="1" id="KW-0732">Signal</keyword>
<feature type="chain" id="PRO_5027858591" description="Glycine zipper 2TM domain-containing protein" evidence="1">
    <location>
        <begin position="21"/>
        <end position="154"/>
    </location>
</feature>
<sequence length="154" mass="15189">MKTILIGTSLALTLIFSTGCAPKGYDPSAVGQNMTVEPGVVQSVKQVVMENNGVGNTLGGVVGSVAGSAAGAHVGGGTGRIVATVLGAALGGVAGGKIGDEMDTDYGQEVIVKLNNGKTVATVLRINGATQALQSGQAVNVFFSGSRISNISAQ</sequence>
<organism evidence="3">
    <name type="scientific">uncultured Sulfurovum sp</name>
    <dbReference type="NCBI Taxonomy" id="269237"/>
    <lineage>
        <taxon>Bacteria</taxon>
        <taxon>Pseudomonadati</taxon>
        <taxon>Campylobacterota</taxon>
        <taxon>Epsilonproteobacteria</taxon>
        <taxon>Campylobacterales</taxon>
        <taxon>Sulfurovaceae</taxon>
        <taxon>Sulfurovum</taxon>
        <taxon>environmental samples</taxon>
    </lineage>
</organism>
<gene>
    <name evidence="3" type="ORF">HELGO_WM10701</name>
</gene>
<protein>
    <recommendedName>
        <fullName evidence="2">Glycine zipper 2TM domain-containing protein</fullName>
    </recommendedName>
</protein>
<accession>A0A6S6S4M3</accession>
<name>A0A6S6S4M3_9BACT</name>
<reference evidence="3" key="1">
    <citation type="submission" date="2020-01" db="EMBL/GenBank/DDBJ databases">
        <authorList>
            <person name="Meier V. D."/>
            <person name="Meier V D."/>
        </authorList>
    </citation>
    <scope>NUCLEOTIDE SEQUENCE</scope>
    <source>
        <strain evidence="3">HLG_WM_MAG_05</strain>
    </source>
</reference>
<evidence type="ECO:0000259" key="2">
    <source>
        <dbReference type="Pfam" id="PF05433"/>
    </source>
</evidence>
<evidence type="ECO:0000313" key="3">
    <source>
        <dbReference type="EMBL" id="CAA6802613.1"/>
    </source>
</evidence>
<evidence type="ECO:0000256" key="1">
    <source>
        <dbReference type="SAM" id="SignalP"/>
    </source>
</evidence>
<dbReference type="InterPro" id="IPR008816">
    <property type="entry name" value="Gly_zipper_2TM_dom"/>
</dbReference>
<dbReference type="EMBL" id="CACVAU010000008">
    <property type="protein sequence ID" value="CAA6802613.1"/>
    <property type="molecule type" value="Genomic_DNA"/>
</dbReference>
<dbReference type="PROSITE" id="PS51257">
    <property type="entry name" value="PROKAR_LIPOPROTEIN"/>
    <property type="match status" value="1"/>
</dbReference>
<feature type="signal peptide" evidence="1">
    <location>
        <begin position="1"/>
        <end position="20"/>
    </location>
</feature>
<proteinExistence type="predicted"/>
<dbReference type="AlphaFoldDB" id="A0A6S6S4M3"/>